<dbReference type="Proteomes" id="UP000241222">
    <property type="component" value="Unassembled WGS sequence"/>
</dbReference>
<organism evidence="1 2">
    <name type="scientific">Photobacterium lutimaris</name>
    <dbReference type="NCBI Taxonomy" id="388278"/>
    <lineage>
        <taxon>Bacteria</taxon>
        <taxon>Pseudomonadati</taxon>
        <taxon>Pseudomonadota</taxon>
        <taxon>Gammaproteobacteria</taxon>
        <taxon>Vibrionales</taxon>
        <taxon>Vibrionaceae</taxon>
        <taxon>Photobacterium</taxon>
    </lineage>
</organism>
<proteinExistence type="predicted"/>
<dbReference type="AlphaFoldDB" id="A0A2T3IY00"/>
<evidence type="ECO:0000313" key="2">
    <source>
        <dbReference type="Proteomes" id="UP000241222"/>
    </source>
</evidence>
<gene>
    <name evidence="1" type="ORF">C9I99_14655</name>
</gene>
<protein>
    <submittedName>
        <fullName evidence="1">Uncharacterized protein</fullName>
    </submittedName>
</protein>
<accession>A0A2T3IY00</accession>
<sequence length="319" mass="36831">MLFKEKLLLSNCDSVRKLNKDEIRKRFLTGMAFADGVVLSPNTLIDNIDFYELITRRNLVKYLNEEGSGKLVIRGFNCDKDQNLIDYFERLPPDYIISSFYGSPKKSELTDSQYIEISSRIKLVQQALDNINYNVEKVTASKEALRNEISKRLDDNAIFGHYFLGDGERLLFKLANEDKYSRSQWYQVSDDYFGNKSPVESSKFKAEVINPAYNSLFASKGEGFLQDDIKFLQDVPEVILDSGIIFKSLKNEIKLIEYPYKAFELVTSFGSGEIMKYITDEALGYIEDKLTEKGQTYLTRKNWFGMYNRMQSAIGLELK</sequence>
<dbReference type="RefSeq" id="WP_107349623.1">
    <property type="nucleotide sequence ID" value="NZ_PYMH01000006.1"/>
</dbReference>
<dbReference type="OrthoDB" id="6396059at2"/>
<name>A0A2T3IY00_9GAMM</name>
<evidence type="ECO:0000313" key="1">
    <source>
        <dbReference type="EMBL" id="PSU33415.1"/>
    </source>
</evidence>
<keyword evidence="2" id="KW-1185">Reference proteome</keyword>
<reference evidence="1 2" key="1">
    <citation type="submission" date="2018-03" db="EMBL/GenBank/DDBJ databases">
        <title>Whole genome sequencing of Histamine producing bacteria.</title>
        <authorList>
            <person name="Butler K."/>
        </authorList>
    </citation>
    <scope>NUCLEOTIDE SEQUENCE [LARGE SCALE GENOMIC DNA]</scope>
    <source>
        <strain evidence="1 2">JCM 13586</strain>
    </source>
</reference>
<dbReference type="EMBL" id="PYMH01000006">
    <property type="protein sequence ID" value="PSU33415.1"/>
    <property type="molecule type" value="Genomic_DNA"/>
</dbReference>
<comment type="caution">
    <text evidence="1">The sequence shown here is derived from an EMBL/GenBank/DDBJ whole genome shotgun (WGS) entry which is preliminary data.</text>
</comment>